<reference evidence="1" key="1">
    <citation type="submission" date="2018-05" db="EMBL/GenBank/DDBJ databases">
        <title>Draft genome of Mucuna pruriens seed.</title>
        <authorList>
            <person name="Nnadi N.E."/>
            <person name="Vos R."/>
            <person name="Hasami M.H."/>
            <person name="Devisetty U.K."/>
            <person name="Aguiy J.C."/>
        </authorList>
    </citation>
    <scope>NUCLEOTIDE SEQUENCE [LARGE SCALE GENOMIC DNA]</scope>
    <source>
        <strain evidence="1">JCA_2017</strain>
    </source>
</reference>
<protein>
    <recommendedName>
        <fullName evidence="3">Reverse transcriptase Ty1/copia-type domain-containing protein</fullName>
    </recommendedName>
</protein>
<feature type="non-terminal residue" evidence="1">
    <location>
        <position position="1"/>
    </location>
</feature>
<evidence type="ECO:0000313" key="1">
    <source>
        <dbReference type="EMBL" id="RDY07859.1"/>
    </source>
</evidence>
<evidence type="ECO:0008006" key="3">
    <source>
        <dbReference type="Google" id="ProtNLM"/>
    </source>
</evidence>
<comment type="caution">
    <text evidence="1">The sequence shown here is derived from an EMBL/GenBank/DDBJ whole genome shotgun (WGS) entry which is preliminary data.</text>
</comment>
<dbReference type="AlphaFoldDB" id="A0A371HYL3"/>
<dbReference type="Proteomes" id="UP000257109">
    <property type="component" value="Unassembled WGS sequence"/>
</dbReference>
<sequence length="81" mass="9903">MEMFEKNLTWEIVDKPRDKRVVGYKWIYIVKCKFDGTLERYKARLTYGIDHEETFTLVTNMNTIRNLQQFDVKNVFLHRDL</sequence>
<evidence type="ECO:0000313" key="2">
    <source>
        <dbReference type="Proteomes" id="UP000257109"/>
    </source>
</evidence>
<dbReference type="EMBL" id="QJKJ01001385">
    <property type="protein sequence ID" value="RDY07859.1"/>
    <property type="molecule type" value="Genomic_DNA"/>
</dbReference>
<organism evidence="1 2">
    <name type="scientific">Mucuna pruriens</name>
    <name type="common">Velvet bean</name>
    <name type="synonym">Dolichos pruriens</name>
    <dbReference type="NCBI Taxonomy" id="157652"/>
    <lineage>
        <taxon>Eukaryota</taxon>
        <taxon>Viridiplantae</taxon>
        <taxon>Streptophyta</taxon>
        <taxon>Embryophyta</taxon>
        <taxon>Tracheophyta</taxon>
        <taxon>Spermatophyta</taxon>
        <taxon>Magnoliopsida</taxon>
        <taxon>eudicotyledons</taxon>
        <taxon>Gunneridae</taxon>
        <taxon>Pentapetalae</taxon>
        <taxon>rosids</taxon>
        <taxon>fabids</taxon>
        <taxon>Fabales</taxon>
        <taxon>Fabaceae</taxon>
        <taxon>Papilionoideae</taxon>
        <taxon>50 kb inversion clade</taxon>
        <taxon>NPAAA clade</taxon>
        <taxon>indigoferoid/millettioid clade</taxon>
        <taxon>Phaseoleae</taxon>
        <taxon>Mucuna</taxon>
    </lineage>
</organism>
<dbReference type="OrthoDB" id="1917367at2759"/>
<gene>
    <name evidence="1" type="ORF">CR513_07976</name>
</gene>
<dbReference type="STRING" id="157652.A0A371HYL3"/>
<keyword evidence="2" id="KW-1185">Reference proteome</keyword>
<name>A0A371HYL3_MUCPR</name>
<accession>A0A371HYL3</accession>
<proteinExistence type="predicted"/>